<dbReference type="NCBIfam" id="TIGR01652">
    <property type="entry name" value="ATPase-Plipid"/>
    <property type="match status" value="1"/>
</dbReference>
<feature type="transmembrane region" description="Helical" evidence="16">
    <location>
        <begin position="1274"/>
        <end position="1295"/>
    </location>
</feature>
<feature type="binding site" evidence="14">
    <location>
        <position position="768"/>
    </location>
    <ligand>
        <name>ATP</name>
        <dbReference type="ChEBI" id="CHEBI:30616"/>
    </ligand>
</feature>
<dbReference type="SUPFAM" id="SSF81665">
    <property type="entry name" value="Calcium ATPase, transmembrane domain M"/>
    <property type="match status" value="1"/>
</dbReference>
<dbReference type="InterPro" id="IPR059000">
    <property type="entry name" value="ATPase_P-type_domA"/>
</dbReference>
<dbReference type="InterPro" id="IPR008250">
    <property type="entry name" value="ATPase_P-typ_transduc_dom_A_sf"/>
</dbReference>
<dbReference type="Pfam" id="PF16209">
    <property type="entry name" value="PhoLip_ATPase_N"/>
    <property type="match status" value="1"/>
</dbReference>
<evidence type="ECO:0000256" key="14">
    <source>
        <dbReference type="PIRSR" id="PIRSR606539-2"/>
    </source>
</evidence>
<feature type="binding site" evidence="14">
    <location>
        <position position="832"/>
    </location>
    <ligand>
        <name>ATP</name>
        <dbReference type="ChEBI" id="CHEBI:30616"/>
    </ligand>
</feature>
<dbReference type="InterPro" id="IPR032630">
    <property type="entry name" value="P_typ_ATPase_c"/>
</dbReference>
<evidence type="ECO:0000259" key="20">
    <source>
        <dbReference type="Pfam" id="PF16212"/>
    </source>
</evidence>
<evidence type="ECO:0000256" key="12">
    <source>
        <dbReference type="ARBA" id="ARBA00034036"/>
    </source>
</evidence>
<keyword evidence="8 15" id="KW-0460">Magnesium</keyword>
<dbReference type="GO" id="GO:0005886">
    <property type="term" value="C:plasma membrane"/>
    <property type="evidence" value="ECO:0007669"/>
    <property type="project" value="TreeGrafter"/>
</dbReference>
<dbReference type="InterPro" id="IPR044492">
    <property type="entry name" value="P_typ_ATPase_HD_dom"/>
</dbReference>
<dbReference type="Gene3D" id="2.70.150.10">
    <property type="entry name" value="Calcium-transporting ATPase, cytoplasmic transduction domain A"/>
    <property type="match status" value="1"/>
</dbReference>
<evidence type="ECO:0000256" key="8">
    <source>
        <dbReference type="ARBA" id="ARBA00022842"/>
    </source>
</evidence>
<dbReference type="Pfam" id="PF13246">
    <property type="entry name" value="Cation_ATPase"/>
    <property type="match status" value="1"/>
</dbReference>
<feature type="transmembrane region" description="Helical" evidence="16">
    <location>
        <begin position="1342"/>
        <end position="1363"/>
    </location>
</feature>
<feature type="binding site" evidence="14">
    <location>
        <position position="953"/>
    </location>
    <ligand>
        <name>ATP</name>
        <dbReference type="ChEBI" id="CHEBI:30616"/>
    </ligand>
</feature>
<evidence type="ECO:0000256" key="4">
    <source>
        <dbReference type="ARBA" id="ARBA00022692"/>
    </source>
</evidence>
<dbReference type="OrthoDB" id="377733at2759"/>
<evidence type="ECO:0000313" key="23">
    <source>
        <dbReference type="Proteomes" id="UP000316726"/>
    </source>
</evidence>
<feature type="region of interest" description="Disordered" evidence="17">
    <location>
        <begin position="1393"/>
        <end position="1415"/>
    </location>
</feature>
<keyword evidence="7 14" id="KW-0067">ATP-binding</keyword>
<keyword evidence="10 16" id="KW-1133">Transmembrane helix</keyword>
<evidence type="ECO:0000256" key="13">
    <source>
        <dbReference type="PIRSR" id="PIRSR606539-1"/>
    </source>
</evidence>
<feature type="transmembrane region" description="Helical" evidence="16">
    <location>
        <begin position="523"/>
        <end position="544"/>
    </location>
</feature>
<feature type="binding site" evidence="15">
    <location>
        <position position="1103"/>
    </location>
    <ligand>
        <name>Mg(2+)</name>
        <dbReference type="ChEBI" id="CHEBI:18420"/>
    </ligand>
</feature>
<dbReference type="InterPro" id="IPR018303">
    <property type="entry name" value="ATPase_P-typ_P_site"/>
</dbReference>
<dbReference type="Gene3D" id="3.40.50.1000">
    <property type="entry name" value="HAD superfamily/HAD-like"/>
    <property type="match status" value="2"/>
</dbReference>
<feature type="transmembrane region" description="Helical" evidence="16">
    <location>
        <begin position="271"/>
        <end position="290"/>
    </location>
</feature>
<keyword evidence="4 16" id="KW-0812">Transmembrane</keyword>
<dbReference type="SUPFAM" id="SSF81653">
    <property type="entry name" value="Calcium ATPase, transduction domain A"/>
    <property type="match status" value="1"/>
</dbReference>
<feature type="region of interest" description="Disordered" evidence="17">
    <location>
        <begin position="164"/>
        <end position="202"/>
    </location>
</feature>
<feature type="transmembrane region" description="Helical" evidence="16">
    <location>
        <begin position="1243"/>
        <end position="1262"/>
    </location>
</feature>
<dbReference type="PROSITE" id="PS00154">
    <property type="entry name" value="ATPASE_E1_E2"/>
    <property type="match status" value="1"/>
</dbReference>
<dbReference type="SFLD" id="SFLDS00003">
    <property type="entry name" value="Haloacid_Dehalogenase"/>
    <property type="match status" value="1"/>
</dbReference>
<feature type="transmembrane region" description="Helical" evidence="16">
    <location>
        <begin position="1196"/>
        <end position="1213"/>
    </location>
</feature>
<dbReference type="GO" id="GO:0045332">
    <property type="term" value="P:phospholipid translocation"/>
    <property type="evidence" value="ECO:0007669"/>
    <property type="project" value="TreeGrafter"/>
</dbReference>
<feature type="binding site" evidence="14">
    <location>
        <position position="871"/>
    </location>
    <ligand>
        <name>ATP</name>
        <dbReference type="ChEBI" id="CHEBI:30616"/>
    </ligand>
</feature>
<feature type="binding site" evidence="14">
    <location>
        <position position="952"/>
    </location>
    <ligand>
        <name>ATP</name>
        <dbReference type="ChEBI" id="CHEBI:30616"/>
    </ligand>
</feature>
<feature type="binding site" evidence="15">
    <location>
        <position position="645"/>
    </location>
    <ligand>
        <name>Mg(2+)</name>
        <dbReference type="ChEBI" id="CHEBI:18420"/>
    </ligand>
</feature>
<feature type="region of interest" description="Disordered" evidence="17">
    <location>
        <begin position="1"/>
        <end position="72"/>
    </location>
</feature>
<evidence type="ECO:0000256" key="11">
    <source>
        <dbReference type="ARBA" id="ARBA00023136"/>
    </source>
</evidence>
<dbReference type="Proteomes" id="UP000316726">
    <property type="component" value="Chromosome 3"/>
</dbReference>
<proteinExistence type="inferred from homology"/>
<evidence type="ECO:0000256" key="10">
    <source>
        <dbReference type="ARBA" id="ARBA00022989"/>
    </source>
</evidence>
<dbReference type="GO" id="GO:0140326">
    <property type="term" value="F:ATPase-coupled intramembrane lipid transporter activity"/>
    <property type="evidence" value="ECO:0007669"/>
    <property type="project" value="UniProtKB-EC"/>
</dbReference>
<dbReference type="PRINTS" id="PR00119">
    <property type="entry name" value="CATATPASE"/>
</dbReference>
<dbReference type="NCBIfam" id="TIGR01494">
    <property type="entry name" value="ATPase_P-type"/>
    <property type="match status" value="1"/>
</dbReference>
<name>A0A5B8MJ64_9CHLO</name>
<feature type="compositionally biased region" description="Basic and acidic residues" evidence="17">
    <location>
        <begin position="164"/>
        <end position="178"/>
    </location>
</feature>
<evidence type="ECO:0000313" key="22">
    <source>
        <dbReference type="EMBL" id="QDZ20134.1"/>
    </source>
</evidence>
<keyword evidence="9 16" id="KW-1278">Translocase</keyword>
<evidence type="ECO:0000256" key="5">
    <source>
        <dbReference type="ARBA" id="ARBA00022723"/>
    </source>
</evidence>
<feature type="domain" description="P-type ATPase N-terminal" evidence="19">
    <location>
        <begin position="219"/>
        <end position="271"/>
    </location>
</feature>
<dbReference type="Gene3D" id="1.20.1110.10">
    <property type="entry name" value="Calcium-transporting ATPase, transmembrane domain"/>
    <property type="match status" value="1"/>
</dbReference>
<feature type="transmembrane region" description="Helical" evidence="16">
    <location>
        <begin position="1169"/>
        <end position="1190"/>
    </location>
</feature>
<evidence type="ECO:0000256" key="9">
    <source>
        <dbReference type="ARBA" id="ARBA00022967"/>
    </source>
</evidence>
<dbReference type="InterPro" id="IPR023214">
    <property type="entry name" value="HAD_sf"/>
</dbReference>
<comment type="subcellular location">
    <subcellularLocation>
        <location evidence="2">Endomembrane system</location>
    </subcellularLocation>
    <subcellularLocation>
        <location evidence="1 16">Membrane</location>
        <topology evidence="1 16">Multi-pass membrane protein</topology>
    </subcellularLocation>
</comment>
<evidence type="ECO:0000256" key="3">
    <source>
        <dbReference type="ARBA" id="ARBA00008109"/>
    </source>
</evidence>
<dbReference type="InterPro" id="IPR023298">
    <property type="entry name" value="ATPase_P-typ_TM_dom_sf"/>
</dbReference>
<dbReference type="GO" id="GO:0005524">
    <property type="term" value="F:ATP binding"/>
    <property type="evidence" value="ECO:0007669"/>
    <property type="project" value="UniProtKB-UniRule"/>
</dbReference>
<evidence type="ECO:0000256" key="16">
    <source>
        <dbReference type="RuleBase" id="RU362033"/>
    </source>
</evidence>
<evidence type="ECO:0000256" key="7">
    <source>
        <dbReference type="ARBA" id="ARBA00022840"/>
    </source>
</evidence>
<dbReference type="InterPro" id="IPR023299">
    <property type="entry name" value="ATPase_P-typ_cyto_dom_N"/>
</dbReference>
<feature type="compositionally biased region" description="Low complexity" evidence="17">
    <location>
        <begin position="31"/>
        <end position="49"/>
    </location>
</feature>
<keyword evidence="6 14" id="KW-0547">Nucleotide-binding</keyword>
<keyword evidence="5 15" id="KW-0479">Metal-binding</keyword>
<comment type="cofactor">
    <cofactor evidence="15">
        <name>Mg(2+)</name>
        <dbReference type="ChEBI" id="CHEBI:18420"/>
    </cofactor>
</comment>
<comment type="catalytic activity">
    <reaction evidence="12 16">
        <text>ATP + H2O + phospholipidSide 1 = ADP + phosphate + phospholipidSide 2.</text>
        <dbReference type="EC" id="7.6.2.1"/>
    </reaction>
</comment>
<evidence type="ECO:0000256" key="15">
    <source>
        <dbReference type="PIRSR" id="PIRSR606539-3"/>
    </source>
</evidence>
<evidence type="ECO:0000256" key="6">
    <source>
        <dbReference type="ARBA" id="ARBA00022741"/>
    </source>
</evidence>
<evidence type="ECO:0000256" key="17">
    <source>
        <dbReference type="SAM" id="MobiDB-lite"/>
    </source>
</evidence>
<gene>
    <name evidence="22" type="ORF">A3770_03p26520</name>
    <name evidence="21" type="ORF">CPRI1469_LOCUS8340</name>
</gene>
<feature type="region of interest" description="Disordered" evidence="17">
    <location>
        <begin position="380"/>
        <end position="412"/>
    </location>
</feature>
<feature type="transmembrane region" description="Helical" evidence="16">
    <location>
        <begin position="1302"/>
        <end position="1322"/>
    </location>
</feature>
<feature type="binding site" evidence="15">
    <location>
        <position position="1107"/>
    </location>
    <ligand>
        <name>Mg(2+)</name>
        <dbReference type="ChEBI" id="CHEBI:18420"/>
    </ligand>
</feature>
<feature type="binding site" evidence="14">
    <location>
        <position position="1054"/>
    </location>
    <ligand>
        <name>ATP</name>
        <dbReference type="ChEBI" id="CHEBI:30616"/>
    </ligand>
</feature>
<feature type="binding site" evidence="14">
    <location>
        <position position="644"/>
    </location>
    <ligand>
        <name>ATP</name>
        <dbReference type="ChEBI" id="CHEBI:30616"/>
    </ligand>
</feature>
<sequence>MTGKKVKGIGKEVEVDVDNPSESFRRMLEESASTSVSQSQSQSRSRSFSPGTHESPGALEGDPATPTLSHDDLCSARSHTRHLSVEQFDVIQRTSSYNKMELSRPSLILGTTERPGHYRRQSVNPLERAAEDVFLSTQLETSRSAALWSPTKTKTGRYSFERALTAERKEPSQGDDPRAPPAGSQRSIFSFPSPREDEDEAEDGARCIEIGIPNYIPDDAYCSNAIITAKYNVFSFLPIFLFKMFSRVAYLYFLFQAALTFWQAISPYKPWGPTAGLAFVLLVAAVKEIIEDRKRHQADLRTNTSLTHVIQPDGSFSEKEWRQVKVGDIVQVNDGDLIPADLLCLHTALPDQVCFVKTANLDGESNLKIKRPVTLLDEDGHDLDYHSGRSDESVTQEDESEGPSSPPLTSPATYRKEFMPIEWMTSIFKIKATVHVEQPSENLQNICGFVECDRSAAGVEDSGEDQVVPITMNEMLLRGCMLKNSGFVLGLVVYTGRETRIQMNNRNVPFKLGSFESYLNTQIILLLFLQFSVCVGCAIGALLWREDQGMFRYYLAMDSHNWDSNNENPFVFVVLSVLTNWILYSFMIPISLFVSNEIVKFWQTFVYINQDKEMVDPLTDEAARSRNSNVVEDLGKINFVFSDKTGTLTSNEMRLRAVGIGGLSFGSKDRRLELRPELQGREALEFFDSHLAKSLDYQRAVDPDLPSEGNSKYDYVTVTRERDGQESIDYEKLGTILYEFFLSICICHSLIVEGSEDKPSFQGPSPDEVALVEAAQQLGFEFLQRSSKHVKLAFHGREFTFEVLNVLEFTSERRKMSVVARGPDGVIRLFCKGADSAIMSCLRNYKFLPDGDALVESTHESLSNFACQGLRTLCVASKVLEEEYWEEWDEKYQEAAACIDDRDSRVASCAQELEVDLNLLGITAIEDKLQEGVPETIQLLSNAGIKVFMITGDKQETAISIAISCNLIQNSDAVMICNESSTKDAKKKLKEFVKDCGQSKYYTSGYLDASSRKEFVIDGPTLDHVLGTETEKVFAELASRCASVVICRASPAQKSAVVRVMKEYQMFSHSKWYSEKQPMPKIARWYYKMLWKVWDGRMLAIGDGANDVAMLQSSDVGIGILGKEGRQAVNNSDFAIGQFRFLGRLLLVHGQLSYYRLAHLIKYSFYKNISFALVFFYYQFFCGFSGQAIIDSYKATVFNVVLSSLPILILATVDKPAEMKSLMDHPQTYNNSRALSTWNFWKAALLKSTMTSALAFFVPYFSTSISGVYGAEDIYSLGTTIFIALLGIIGIEILMLSKSWTWIFVVATVLSYVLAFVFVPLWEALLNAFNYPQPEYGGIAKVLYASPSFWLQLLLCYCVAFGWRFIDRAVKLHLFPDDYDVLAELHLKRRRTAKRSKSSQPTPAVEIEIEGAPEN</sequence>
<evidence type="ECO:0000256" key="1">
    <source>
        <dbReference type="ARBA" id="ARBA00004141"/>
    </source>
</evidence>
<evidence type="ECO:0000313" key="21">
    <source>
        <dbReference type="EMBL" id="CAD9719474.1"/>
    </source>
</evidence>
<feature type="active site" description="4-aspartylphosphate intermediate" evidence="13">
    <location>
        <position position="643"/>
    </location>
</feature>
<dbReference type="Pfam" id="PF16212">
    <property type="entry name" value="PhoLip_ATPase_C"/>
    <property type="match status" value="1"/>
</dbReference>
<dbReference type="InterPro" id="IPR032631">
    <property type="entry name" value="P-type_ATPase_N"/>
</dbReference>
<dbReference type="InterPro" id="IPR001757">
    <property type="entry name" value="P_typ_ATPase"/>
</dbReference>
<evidence type="ECO:0000259" key="19">
    <source>
        <dbReference type="Pfam" id="PF16209"/>
    </source>
</evidence>
<dbReference type="InterPro" id="IPR006539">
    <property type="entry name" value="P-type_ATPase_IV"/>
</dbReference>
<dbReference type="SFLD" id="SFLDF00027">
    <property type="entry name" value="p-type_atpase"/>
    <property type="match status" value="1"/>
</dbReference>
<evidence type="ECO:0000259" key="18">
    <source>
        <dbReference type="Pfam" id="PF00122"/>
    </source>
</evidence>
<feature type="compositionally biased region" description="Basic and acidic residues" evidence="17">
    <location>
        <begin position="382"/>
        <end position="392"/>
    </location>
</feature>
<dbReference type="EMBL" id="CP031036">
    <property type="protein sequence ID" value="QDZ20134.1"/>
    <property type="molecule type" value="Genomic_DNA"/>
</dbReference>
<feature type="binding site" evidence="14">
    <location>
        <position position="643"/>
    </location>
    <ligand>
        <name>ATP</name>
        <dbReference type="ChEBI" id="CHEBI:30616"/>
    </ligand>
</feature>
<dbReference type="PANTHER" id="PTHR24092:SF150">
    <property type="entry name" value="PHOSPHOLIPID-TRANSPORTING ATPASE"/>
    <property type="match status" value="1"/>
</dbReference>
<accession>A0A5B8MJ64</accession>
<feature type="domain" description="P-type ATPase A" evidence="18">
    <location>
        <begin position="307"/>
        <end position="370"/>
    </location>
</feature>
<feature type="binding site" evidence="14">
    <location>
        <position position="809"/>
    </location>
    <ligand>
        <name>ATP</name>
        <dbReference type="ChEBI" id="CHEBI:30616"/>
    </ligand>
</feature>
<feature type="binding site" evidence="14">
    <location>
        <position position="951"/>
    </location>
    <ligand>
        <name>ATP</name>
        <dbReference type="ChEBI" id="CHEBI:30616"/>
    </ligand>
</feature>
<dbReference type="PANTHER" id="PTHR24092">
    <property type="entry name" value="PROBABLE PHOSPHOLIPID-TRANSPORTING ATPASE"/>
    <property type="match status" value="1"/>
</dbReference>
<dbReference type="SUPFAM" id="SSF56784">
    <property type="entry name" value="HAD-like"/>
    <property type="match status" value="1"/>
</dbReference>
<dbReference type="STRING" id="1764295.A0A5B8MJ64"/>
<keyword evidence="11 16" id="KW-0472">Membrane</keyword>
<feature type="domain" description="P-type ATPase C-terminal" evidence="20">
    <location>
        <begin position="1129"/>
        <end position="1376"/>
    </location>
</feature>
<dbReference type="SUPFAM" id="SSF81660">
    <property type="entry name" value="Metal cation-transporting ATPase, ATP-binding domain N"/>
    <property type="match status" value="1"/>
</dbReference>
<dbReference type="GO" id="GO:0016887">
    <property type="term" value="F:ATP hydrolysis activity"/>
    <property type="evidence" value="ECO:0007669"/>
    <property type="project" value="InterPro"/>
</dbReference>
<reference evidence="21" key="2">
    <citation type="submission" date="2021-01" db="EMBL/GenBank/DDBJ databases">
        <authorList>
            <person name="Corre E."/>
            <person name="Pelletier E."/>
            <person name="Niang G."/>
            <person name="Scheremetjew M."/>
            <person name="Finn R."/>
            <person name="Kale V."/>
            <person name="Holt S."/>
            <person name="Cochrane G."/>
            <person name="Meng A."/>
            <person name="Brown T."/>
            <person name="Cohen L."/>
        </authorList>
    </citation>
    <scope>NUCLEOTIDE SEQUENCE</scope>
    <source>
        <strain evidence="21">CCMP1205</strain>
    </source>
</reference>
<dbReference type="SFLD" id="SFLDG00002">
    <property type="entry name" value="C1.7:_P-type_atpase_like"/>
    <property type="match status" value="1"/>
</dbReference>
<feature type="binding site" evidence="14">
    <location>
        <position position="1107"/>
    </location>
    <ligand>
        <name>ATP</name>
        <dbReference type="ChEBI" id="CHEBI:30616"/>
    </ligand>
</feature>
<dbReference type="Gene3D" id="3.40.1110.10">
    <property type="entry name" value="Calcium-transporting ATPase, cytoplasmic domain N"/>
    <property type="match status" value="2"/>
</dbReference>
<dbReference type="InterPro" id="IPR036412">
    <property type="entry name" value="HAD-like_sf"/>
</dbReference>
<organism evidence="22 23">
    <name type="scientific">Chloropicon primus</name>
    <dbReference type="NCBI Taxonomy" id="1764295"/>
    <lineage>
        <taxon>Eukaryota</taxon>
        <taxon>Viridiplantae</taxon>
        <taxon>Chlorophyta</taxon>
        <taxon>Chloropicophyceae</taxon>
        <taxon>Chloropicales</taxon>
        <taxon>Chloropicaceae</taxon>
        <taxon>Chloropicon</taxon>
    </lineage>
</organism>
<feature type="binding site" evidence="14">
    <location>
        <position position="1048"/>
    </location>
    <ligand>
        <name>ATP</name>
        <dbReference type="ChEBI" id="CHEBI:30616"/>
    </ligand>
</feature>
<comment type="similarity">
    <text evidence="3 16">Belongs to the cation transport ATPase (P-type) (TC 3.A.3) family. Type IV subfamily.</text>
</comment>
<dbReference type="GO" id="GO:0000287">
    <property type="term" value="F:magnesium ion binding"/>
    <property type="evidence" value="ECO:0007669"/>
    <property type="project" value="UniProtKB-UniRule"/>
</dbReference>
<feature type="binding site" evidence="14">
    <location>
        <position position="645"/>
    </location>
    <ligand>
        <name>ATP</name>
        <dbReference type="ChEBI" id="CHEBI:30616"/>
    </ligand>
</feature>
<dbReference type="EMBL" id="HBHL01012708">
    <property type="protein sequence ID" value="CAD9719474.1"/>
    <property type="molecule type" value="Transcribed_RNA"/>
</dbReference>
<feature type="binding site" evidence="15">
    <location>
        <position position="643"/>
    </location>
    <ligand>
        <name>Mg(2+)</name>
        <dbReference type="ChEBI" id="CHEBI:18420"/>
    </ligand>
</feature>
<dbReference type="Pfam" id="PF00122">
    <property type="entry name" value="E1-E2_ATPase"/>
    <property type="match status" value="1"/>
</dbReference>
<feature type="binding site" evidence="14">
    <location>
        <position position="1106"/>
    </location>
    <ligand>
        <name>ATP</name>
        <dbReference type="ChEBI" id="CHEBI:30616"/>
    </ligand>
</feature>
<keyword evidence="23" id="KW-1185">Reference proteome</keyword>
<feature type="transmembrane region" description="Helical" evidence="16">
    <location>
        <begin position="570"/>
        <end position="594"/>
    </location>
</feature>
<evidence type="ECO:0000256" key="2">
    <source>
        <dbReference type="ARBA" id="ARBA00004308"/>
    </source>
</evidence>
<protein>
    <recommendedName>
        <fullName evidence="16">Phospholipid-transporting ATPase</fullName>
        <ecNumber evidence="16">7.6.2.1</ecNumber>
    </recommendedName>
</protein>
<reference evidence="22 23" key="1">
    <citation type="submission" date="2018-07" db="EMBL/GenBank/DDBJ databases">
        <title>The complete nuclear genome of the prasinophyte Chloropicon primus (CCMP1205).</title>
        <authorList>
            <person name="Pombert J.-F."/>
            <person name="Otis C."/>
            <person name="Turmel M."/>
            <person name="Lemieux C."/>
        </authorList>
    </citation>
    <scope>NUCLEOTIDE SEQUENCE [LARGE SCALE GENOMIC DNA]</scope>
    <source>
        <strain evidence="22 23">CCMP1205</strain>
    </source>
</reference>
<dbReference type="EC" id="7.6.2.1" evidence="16"/>